<comment type="caution">
    <text evidence="2">The sequence shown here is derived from an EMBL/GenBank/DDBJ whole genome shotgun (WGS) entry which is preliminary data.</text>
</comment>
<protein>
    <submittedName>
        <fullName evidence="2">14748_t:CDS:1</fullName>
    </submittedName>
</protein>
<feature type="domain" description="F-box" evidence="1">
    <location>
        <begin position="1"/>
        <end position="47"/>
    </location>
</feature>
<dbReference type="InterPro" id="IPR036047">
    <property type="entry name" value="F-box-like_dom_sf"/>
</dbReference>
<name>A0A9N9AA88_FUNMO</name>
<keyword evidence="3" id="KW-1185">Reference proteome</keyword>
<dbReference type="Proteomes" id="UP000789375">
    <property type="component" value="Unassembled WGS sequence"/>
</dbReference>
<gene>
    <name evidence="2" type="ORF">FMOSSE_LOCUS5129</name>
</gene>
<accession>A0A9N9AA88</accession>
<dbReference type="AlphaFoldDB" id="A0A9N9AA88"/>
<dbReference type="PROSITE" id="PS50181">
    <property type="entry name" value="FBOX"/>
    <property type="match status" value="1"/>
</dbReference>
<sequence>MVVILPIEIISKIFDYFPTRLLCKYFVVSRKLNCEIKKIIGQRFNNVFSNSDKRLLVYMSRYDLIELSQVYYAFDLGFKSLNSETLISIFTSSDQSFQKDPFSVLGLKLRGGGVFNNKPLNSPITYLGWGATSEEKEARIYIFDSDISHSNHISPCYYVTNGRLLTPIDGCKLNKGWWSAPLLQKNKKMMSKAGFLGKNELYDNVGIPYVLGDLKSVSIKADVLLVAYEEKKRDKSITGVKYLVTSGGEKHLRQKNGCVIC</sequence>
<dbReference type="SUPFAM" id="SSF81383">
    <property type="entry name" value="F-box domain"/>
    <property type="match status" value="1"/>
</dbReference>
<dbReference type="InterPro" id="IPR001810">
    <property type="entry name" value="F-box_dom"/>
</dbReference>
<evidence type="ECO:0000313" key="3">
    <source>
        <dbReference type="Proteomes" id="UP000789375"/>
    </source>
</evidence>
<reference evidence="2" key="1">
    <citation type="submission" date="2021-06" db="EMBL/GenBank/DDBJ databases">
        <authorList>
            <person name="Kallberg Y."/>
            <person name="Tangrot J."/>
            <person name="Rosling A."/>
        </authorList>
    </citation>
    <scope>NUCLEOTIDE SEQUENCE</scope>
    <source>
        <strain evidence="2">87-6 pot B 2015</strain>
    </source>
</reference>
<dbReference type="EMBL" id="CAJVPP010000937">
    <property type="protein sequence ID" value="CAG8523022.1"/>
    <property type="molecule type" value="Genomic_DNA"/>
</dbReference>
<evidence type="ECO:0000313" key="2">
    <source>
        <dbReference type="EMBL" id="CAG8523022.1"/>
    </source>
</evidence>
<evidence type="ECO:0000259" key="1">
    <source>
        <dbReference type="PROSITE" id="PS50181"/>
    </source>
</evidence>
<proteinExistence type="predicted"/>
<organism evidence="2 3">
    <name type="scientific">Funneliformis mosseae</name>
    <name type="common">Endomycorrhizal fungus</name>
    <name type="synonym">Glomus mosseae</name>
    <dbReference type="NCBI Taxonomy" id="27381"/>
    <lineage>
        <taxon>Eukaryota</taxon>
        <taxon>Fungi</taxon>
        <taxon>Fungi incertae sedis</taxon>
        <taxon>Mucoromycota</taxon>
        <taxon>Glomeromycotina</taxon>
        <taxon>Glomeromycetes</taxon>
        <taxon>Glomerales</taxon>
        <taxon>Glomeraceae</taxon>
        <taxon>Funneliformis</taxon>
    </lineage>
</organism>